<evidence type="ECO:0000256" key="1">
    <source>
        <dbReference type="ARBA" id="ARBA00022614"/>
    </source>
</evidence>
<dbReference type="PANTHER" id="PTHR45712">
    <property type="entry name" value="AGAP008170-PA"/>
    <property type="match status" value="1"/>
</dbReference>
<dbReference type="SMART" id="SM00369">
    <property type="entry name" value="LRR_TYP"/>
    <property type="match status" value="4"/>
</dbReference>
<feature type="region of interest" description="Disordered" evidence="3">
    <location>
        <begin position="264"/>
        <end position="305"/>
    </location>
</feature>
<dbReference type="Pfam" id="PF13855">
    <property type="entry name" value="LRR_8"/>
    <property type="match status" value="1"/>
</dbReference>
<keyword evidence="4" id="KW-0472">Membrane</keyword>
<keyword evidence="6" id="KW-1185">Reference proteome</keyword>
<keyword evidence="4" id="KW-1133">Transmembrane helix</keyword>
<protein>
    <submittedName>
        <fullName evidence="5">Uncharacterized protein</fullName>
    </submittedName>
</protein>
<dbReference type="AlphaFoldDB" id="A0ABD0Y2B8"/>
<comment type="caution">
    <text evidence="5">The sequence shown here is derived from an EMBL/GenBank/DDBJ whole genome shotgun (WGS) entry which is preliminary data.</text>
</comment>
<dbReference type="EMBL" id="JBFDAA010000016">
    <property type="protein sequence ID" value="KAL1117105.1"/>
    <property type="molecule type" value="Genomic_DNA"/>
</dbReference>
<keyword evidence="4" id="KW-0812">Transmembrane</keyword>
<dbReference type="InterPro" id="IPR032675">
    <property type="entry name" value="LRR_dom_sf"/>
</dbReference>
<sequence>MLGADCAESYLKSIPTYLKEKNIEILDASINRIRVLTNSSLEGLYYLKYLYLADNSIGIIEAAAFEHTPSLEVLDLSLNSIREVPPLLPTTLRKLYLAENLLESVPLEVAGPSLQYVSLASSRLSRLPNLGVLPVLQELNLTDNPLERITVVELASFCHLETLLLPDHLLRPHFLASCHCLRLGNWTRYHNIYVSPIFNCTTPDDLDCETNSTTEVDVYAACQSSYQEQAVTHWALVGGAACAVVLCVLLLTALWRRRWTSRRKRQKRATTGQANSMAANNKMDDIDAPQNNRKLLKDSNTKPRF</sequence>
<accession>A0ABD0Y2B8</accession>
<keyword evidence="1" id="KW-0433">Leucine-rich repeat</keyword>
<dbReference type="PROSITE" id="PS51450">
    <property type="entry name" value="LRR"/>
    <property type="match status" value="1"/>
</dbReference>
<feature type="compositionally biased region" description="Basic and acidic residues" evidence="3">
    <location>
        <begin position="295"/>
        <end position="305"/>
    </location>
</feature>
<name>A0ABD0Y2B8_9HEMI</name>
<evidence type="ECO:0000313" key="5">
    <source>
        <dbReference type="EMBL" id="KAL1117105.1"/>
    </source>
</evidence>
<dbReference type="Proteomes" id="UP001558652">
    <property type="component" value="Unassembled WGS sequence"/>
</dbReference>
<dbReference type="SUPFAM" id="SSF52058">
    <property type="entry name" value="L domain-like"/>
    <property type="match status" value="1"/>
</dbReference>
<evidence type="ECO:0000256" key="2">
    <source>
        <dbReference type="ARBA" id="ARBA00022737"/>
    </source>
</evidence>
<dbReference type="PANTHER" id="PTHR45712:SF31">
    <property type="entry name" value="PODOCAN"/>
    <property type="match status" value="1"/>
</dbReference>
<dbReference type="Gene3D" id="3.80.10.10">
    <property type="entry name" value="Ribonuclease Inhibitor"/>
    <property type="match status" value="2"/>
</dbReference>
<evidence type="ECO:0000313" key="6">
    <source>
        <dbReference type="Proteomes" id="UP001558652"/>
    </source>
</evidence>
<reference evidence="5 6" key="1">
    <citation type="submission" date="2024-07" db="EMBL/GenBank/DDBJ databases">
        <title>Chromosome-level genome assembly of the water stick insect Ranatra chinensis (Heteroptera: Nepidae).</title>
        <authorList>
            <person name="Liu X."/>
        </authorList>
    </citation>
    <scope>NUCLEOTIDE SEQUENCE [LARGE SCALE GENOMIC DNA]</scope>
    <source>
        <strain evidence="5">Cailab_2021Rc</strain>
        <tissue evidence="5">Muscle</tissue>
    </source>
</reference>
<gene>
    <name evidence="5" type="ORF">AAG570_004433</name>
</gene>
<evidence type="ECO:0000256" key="4">
    <source>
        <dbReference type="SAM" id="Phobius"/>
    </source>
</evidence>
<keyword evidence="2" id="KW-0677">Repeat</keyword>
<proteinExistence type="predicted"/>
<dbReference type="InterPro" id="IPR001611">
    <property type="entry name" value="Leu-rich_rpt"/>
</dbReference>
<feature type="compositionally biased region" description="Polar residues" evidence="3">
    <location>
        <begin position="270"/>
        <end position="279"/>
    </location>
</feature>
<dbReference type="InterPro" id="IPR050333">
    <property type="entry name" value="SLRP"/>
</dbReference>
<evidence type="ECO:0000256" key="3">
    <source>
        <dbReference type="SAM" id="MobiDB-lite"/>
    </source>
</evidence>
<organism evidence="5 6">
    <name type="scientific">Ranatra chinensis</name>
    <dbReference type="NCBI Taxonomy" id="642074"/>
    <lineage>
        <taxon>Eukaryota</taxon>
        <taxon>Metazoa</taxon>
        <taxon>Ecdysozoa</taxon>
        <taxon>Arthropoda</taxon>
        <taxon>Hexapoda</taxon>
        <taxon>Insecta</taxon>
        <taxon>Pterygota</taxon>
        <taxon>Neoptera</taxon>
        <taxon>Paraneoptera</taxon>
        <taxon>Hemiptera</taxon>
        <taxon>Heteroptera</taxon>
        <taxon>Panheteroptera</taxon>
        <taxon>Nepomorpha</taxon>
        <taxon>Nepidae</taxon>
        <taxon>Ranatrinae</taxon>
        <taxon>Ranatra</taxon>
    </lineage>
</organism>
<dbReference type="InterPro" id="IPR003591">
    <property type="entry name" value="Leu-rich_rpt_typical-subtyp"/>
</dbReference>
<feature type="transmembrane region" description="Helical" evidence="4">
    <location>
        <begin position="234"/>
        <end position="255"/>
    </location>
</feature>